<proteinExistence type="predicted"/>
<name>A6NZK5_9FIRM</name>
<evidence type="ECO:0000313" key="2">
    <source>
        <dbReference type="Proteomes" id="UP000003639"/>
    </source>
</evidence>
<reference evidence="1 2" key="2">
    <citation type="submission" date="2007-06" db="EMBL/GenBank/DDBJ databases">
        <title>Draft genome sequence of Pseudoflavonifractor capillosus ATCC 29799.</title>
        <authorList>
            <person name="Sudarsanam P."/>
            <person name="Ley R."/>
            <person name="Guruge J."/>
            <person name="Turnbaugh P.J."/>
            <person name="Mahowald M."/>
            <person name="Liep D."/>
            <person name="Gordon J."/>
        </authorList>
    </citation>
    <scope>NUCLEOTIDE SEQUENCE [LARGE SCALE GENOMIC DNA]</scope>
    <source>
        <strain evidence="1 2">ATCC 29799</strain>
    </source>
</reference>
<organism evidence="1 2">
    <name type="scientific">Pseudoflavonifractor capillosus ATCC 29799</name>
    <dbReference type="NCBI Taxonomy" id="411467"/>
    <lineage>
        <taxon>Bacteria</taxon>
        <taxon>Bacillati</taxon>
        <taxon>Bacillota</taxon>
        <taxon>Clostridia</taxon>
        <taxon>Eubacteriales</taxon>
        <taxon>Oscillospiraceae</taxon>
        <taxon>Pseudoflavonifractor</taxon>
    </lineage>
</organism>
<keyword evidence="2" id="KW-1185">Reference proteome</keyword>
<dbReference type="AlphaFoldDB" id="A6NZK5"/>
<gene>
    <name evidence="1" type="ORF">BACCAP_03656</name>
</gene>
<dbReference type="EMBL" id="AAXG02000032">
    <property type="protein sequence ID" value="EDM98854.1"/>
    <property type="molecule type" value="Genomic_DNA"/>
</dbReference>
<dbReference type="STRING" id="411467.BACCAP_03656"/>
<reference evidence="1 2" key="1">
    <citation type="submission" date="2007-04" db="EMBL/GenBank/DDBJ databases">
        <authorList>
            <person name="Fulton L."/>
            <person name="Clifton S."/>
            <person name="Fulton B."/>
            <person name="Xu J."/>
            <person name="Minx P."/>
            <person name="Pepin K.H."/>
            <person name="Johnson M."/>
            <person name="Thiruvilangam P."/>
            <person name="Bhonagiri V."/>
            <person name="Nash W.E."/>
            <person name="Mardis E.R."/>
            <person name="Wilson R.K."/>
        </authorList>
    </citation>
    <scope>NUCLEOTIDE SEQUENCE [LARGE SCALE GENOMIC DNA]</scope>
    <source>
        <strain evidence="1 2">ATCC 29799</strain>
    </source>
</reference>
<dbReference type="Proteomes" id="UP000003639">
    <property type="component" value="Unassembled WGS sequence"/>
</dbReference>
<accession>A6NZK5</accession>
<evidence type="ECO:0000313" key="1">
    <source>
        <dbReference type="EMBL" id="EDM98854.1"/>
    </source>
</evidence>
<protein>
    <submittedName>
        <fullName evidence="1">Uncharacterized protein</fullName>
    </submittedName>
</protein>
<comment type="caution">
    <text evidence="1">The sequence shown here is derived from an EMBL/GenBank/DDBJ whole genome shotgun (WGS) entry which is preliminary data.</text>
</comment>
<sequence length="39" mass="4121">MLTSLPVAGGEDGGTVPALLCRDIIPQIFAGVKHKMKKK</sequence>